<comment type="caution">
    <text evidence="2">The sequence shown here is derived from an EMBL/GenBank/DDBJ whole genome shotgun (WGS) entry which is preliminary data.</text>
</comment>
<proteinExistence type="predicted"/>
<dbReference type="Proteomes" id="UP000319516">
    <property type="component" value="Unassembled WGS sequence"/>
</dbReference>
<protein>
    <submittedName>
        <fullName evidence="2">Uncharacterized protein</fullName>
    </submittedName>
</protein>
<keyword evidence="3" id="KW-1185">Reference proteome</keyword>
<name>A0A542YQ35_9MICO</name>
<organism evidence="2 3">
    <name type="scientific">Ornithinicoccus hortensis</name>
    <dbReference type="NCBI Taxonomy" id="82346"/>
    <lineage>
        <taxon>Bacteria</taxon>
        <taxon>Bacillati</taxon>
        <taxon>Actinomycetota</taxon>
        <taxon>Actinomycetes</taxon>
        <taxon>Micrococcales</taxon>
        <taxon>Intrasporangiaceae</taxon>
        <taxon>Ornithinicoccus</taxon>
    </lineage>
</organism>
<evidence type="ECO:0000256" key="1">
    <source>
        <dbReference type="SAM" id="MobiDB-lite"/>
    </source>
</evidence>
<evidence type="ECO:0000313" key="3">
    <source>
        <dbReference type="Proteomes" id="UP000319516"/>
    </source>
</evidence>
<dbReference type="EMBL" id="VFOP01000001">
    <property type="protein sequence ID" value="TQL50169.1"/>
    <property type="molecule type" value="Genomic_DNA"/>
</dbReference>
<accession>A0A542YQ35</accession>
<feature type="region of interest" description="Disordered" evidence="1">
    <location>
        <begin position="36"/>
        <end position="55"/>
    </location>
</feature>
<reference evidence="2 3" key="1">
    <citation type="submission" date="2019-06" db="EMBL/GenBank/DDBJ databases">
        <title>Sequencing the genomes of 1000 actinobacteria strains.</title>
        <authorList>
            <person name="Klenk H.-P."/>
        </authorList>
    </citation>
    <scope>NUCLEOTIDE SEQUENCE [LARGE SCALE GENOMIC DNA]</scope>
    <source>
        <strain evidence="2 3">DSM 12335</strain>
    </source>
</reference>
<gene>
    <name evidence="2" type="ORF">FB467_1272</name>
</gene>
<dbReference type="AlphaFoldDB" id="A0A542YQ35"/>
<dbReference type="RefSeq" id="WP_153390465.1">
    <property type="nucleotide sequence ID" value="NZ_BAAAIK010000004.1"/>
</dbReference>
<evidence type="ECO:0000313" key="2">
    <source>
        <dbReference type="EMBL" id="TQL50169.1"/>
    </source>
</evidence>
<sequence length="55" mass="5548">MRNITVIDVVDRGVTLPDSILCGSRLRGIGGFAAGGVAPSPAPVADAAFPADQVR</sequence>